<accession>A0A6A0AR07</accession>
<dbReference type="AlphaFoldDB" id="A0A6A0AR07"/>
<proteinExistence type="predicted"/>
<dbReference type="Proteomes" id="UP000484988">
    <property type="component" value="Unassembled WGS sequence"/>
</dbReference>
<protein>
    <submittedName>
        <fullName evidence="2">Uncharacterized protein</fullName>
    </submittedName>
</protein>
<keyword evidence="3" id="KW-1185">Reference proteome</keyword>
<gene>
    <name evidence="2" type="ORF">SCWH03_05380</name>
</gene>
<sequence length="307" mass="33338">MVLTASIGYPVRCPHCPPDAGPVPPTHWAKHVQRHHPEAAPADVRVGSAEELRRLYVEAANHAMLPAVADPDRRQHLAEVTATALLDVRDRALARAQQRLQLADLAHQERTTPPPADVRDQITEAVGLHRNGPASDGRGWYRSDQDQAECRALADAVLRVPAIAEALAGIPLVCSDERHQAKVRALEEQLSETRNALAMQKGVSADLRVESKARGDKLERVRKYAAEIERSGWTGPALARKIRAALDPQEQPATRPPVHVGGRANAEYCPACIASALSPPWPFICPGEAAHEGPTEPAPHHPNGERP</sequence>
<dbReference type="EMBL" id="BLLG01000001">
    <property type="protein sequence ID" value="GFH34324.1"/>
    <property type="molecule type" value="Genomic_DNA"/>
</dbReference>
<reference evidence="2 3" key="1">
    <citation type="submission" date="2020-02" db="EMBL/GenBank/DDBJ databases">
        <title>Whole Genome Shotgun Sequence of Streptomyces sp. strain CWH03.</title>
        <authorList>
            <person name="Dohra H."/>
            <person name="Kodani S."/>
            <person name="Yamamura H."/>
        </authorList>
    </citation>
    <scope>NUCLEOTIDE SEQUENCE [LARGE SCALE GENOMIC DNA]</scope>
    <source>
        <strain evidence="2 3">CWH03</strain>
    </source>
</reference>
<feature type="region of interest" description="Disordered" evidence="1">
    <location>
        <begin position="288"/>
        <end position="307"/>
    </location>
</feature>
<organism evidence="2 3">
    <name type="scientific">Streptomyces pacificus</name>
    <dbReference type="NCBI Taxonomy" id="2705029"/>
    <lineage>
        <taxon>Bacteria</taxon>
        <taxon>Bacillati</taxon>
        <taxon>Actinomycetota</taxon>
        <taxon>Actinomycetes</taxon>
        <taxon>Kitasatosporales</taxon>
        <taxon>Streptomycetaceae</taxon>
        <taxon>Streptomyces</taxon>
    </lineage>
</organism>
<name>A0A6A0AR07_9ACTN</name>
<evidence type="ECO:0000313" key="3">
    <source>
        <dbReference type="Proteomes" id="UP000484988"/>
    </source>
</evidence>
<comment type="caution">
    <text evidence="2">The sequence shown here is derived from an EMBL/GenBank/DDBJ whole genome shotgun (WGS) entry which is preliminary data.</text>
</comment>
<evidence type="ECO:0000313" key="2">
    <source>
        <dbReference type="EMBL" id="GFH34324.1"/>
    </source>
</evidence>
<feature type="compositionally biased region" description="Basic and acidic residues" evidence="1">
    <location>
        <begin position="289"/>
        <end position="307"/>
    </location>
</feature>
<evidence type="ECO:0000256" key="1">
    <source>
        <dbReference type="SAM" id="MobiDB-lite"/>
    </source>
</evidence>